<dbReference type="Gene3D" id="3.40.50.1820">
    <property type="entry name" value="alpha/beta hydrolase"/>
    <property type="match status" value="1"/>
</dbReference>
<protein>
    <submittedName>
        <fullName evidence="1">DUF2920 family protein</fullName>
    </submittedName>
</protein>
<evidence type="ECO:0000313" key="2">
    <source>
        <dbReference type="Proteomes" id="UP000603234"/>
    </source>
</evidence>
<dbReference type="RefSeq" id="WP_186842715.1">
    <property type="nucleotide sequence ID" value="NZ_WJBC01000014.1"/>
</dbReference>
<keyword evidence="2" id="KW-1185">Reference proteome</keyword>
<evidence type="ECO:0000313" key="1">
    <source>
        <dbReference type="EMBL" id="MBC3804831.1"/>
    </source>
</evidence>
<accession>A0ABR6WW58</accession>
<organism evidence="1 2">
    <name type="scientific">Acetobacterium fimetarium</name>
    <dbReference type="NCBI Taxonomy" id="52691"/>
    <lineage>
        <taxon>Bacteria</taxon>
        <taxon>Bacillati</taxon>
        <taxon>Bacillota</taxon>
        <taxon>Clostridia</taxon>
        <taxon>Eubacteriales</taxon>
        <taxon>Eubacteriaceae</taxon>
        <taxon>Acetobacterium</taxon>
    </lineage>
</organism>
<reference evidence="1 2" key="1">
    <citation type="journal article" date="2020" name="mSystems">
        <title>Defining Genomic and Predicted Metabolic Features of the Acetobacterium Genus.</title>
        <authorList>
            <person name="Ross D.E."/>
            <person name="Marshall C.W."/>
            <person name="Gulliver D."/>
            <person name="May H.D."/>
            <person name="Norman R.S."/>
        </authorList>
    </citation>
    <scope>NUCLEOTIDE SEQUENCE [LARGE SCALE GENOMIC DNA]</scope>
    <source>
        <strain evidence="1 2">DSM 8238</strain>
    </source>
</reference>
<sequence>MSKDYNICIDAHPNIYNNSSSRKLDIFFSEPENGVNSDTGILNIIAGFGGNANSNVYKKMRSQFADKYNMVVVQCNYFGWEFMQSEILQETLENFNDMGPMQAVDNIFSIIMISEILKDNNLTFNASKIISYGHSHGAYISYLSNRFAPGLFNLIIDNSSWLYPVYMLNDRYLTCGGNQTIFHYLIRSFDNLDLDIYNLNSLYKHFKNKCIIHSFHGAEDTLIRFVDKENFCLPMRKCFLHKIDRSNLNDVFKSPSHSLDADYLKLYDYVMKNLYNTSGKSTNIKISSHRIETQKYSYLFNFKSQIPVLTRELKNR</sequence>
<dbReference type="InterPro" id="IPR029058">
    <property type="entry name" value="AB_hydrolase_fold"/>
</dbReference>
<comment type="caution">
    <text evidence="1">The sequence shown here is derived from an EMBL/GenBank/DDBJ whole genome shotgun (WGS) entry which is preliminary data.</text>
</comment>
<gene>
    <name evidence="1" type="ORF">GH808_10350</name>
</gene>
<proteinExistence type="predicted"/>
<name>A0ABR6WW58_9FIRM</name>
<dbReference type="InterPro" id="IPR022605">
    <property type="entry name" value="DUF2920"/>
</dbReference>
<dbReference type="Proteomes" id="UP000603234">
    <property type="component" value="Unassembled WGS sequence"/>
</dbReference>
<dbReference type="Pfam" id="PF11144">
    <property type="entry name" value="DUF2920"/>
    <property type="match status" value="1"/>
</dbReference>
<dbReference type="EMBL" id="WJBC01000014">
    <property type="protein sequence ID" value="MBC3804831.1"/>
    <property type="molecule type" value="Genomic_DNA"/>
</dbReference>
<dbReference type="SUPFAM" id="SSF53474">
    <property type="entry name" value="alpha/beta-Hydrolases"/>
    <property type="match status" value="1"/>
</dbReference>